<proteinExistence type="predicted"/>
<evidence type="ECO:0000256" key="7">
    <source>
        <dbReference type="SAM" id="MobiDB-lite"/>
    </source>
</evidence>
<sequence length="335" mass="37690">LLAQLNRVSKENQKLMFMIKIMSRNYQNLQKQLVEQQDDFKRFSLKSMAKTLKLGTDIEQDSIDKRSTPEDYSSALSDSSEDKNCKSSDMDDLQLMLPCKKRKANYLVDRNENGNESSLNKKAHVAVAPGQKKIITLRTKSEATVVSDGCQWRKYGQKNTRNNQWPRAYFRCAVTACPVKKQVQRCAEDPSMLSTIYEGEHNHLLSPVAMGIMNASSNHELQFPASIARISSMGSSPTITLDLTNNHVPNDDGLHIDSLQKRSNPLYNRNMQGSDGYSQLLPDQSTSSKVDPNYTAALAVAVAASIIKMGTTVQTMNTQYYSKDFIRNTQELFPK</sequence>
<dbReference type="EMBL" id="JAHRHJ020000010">
    <property type="protein sequence ID" value="KAH9299238.1"/>
    <property type="molecule type" value="Genomic_DNA"/>
</dbReference>
<keyword evidence="4" id="KW-0804">Transcription</keyword>
<evidence type="ECO:0000256" key="4">
    <source>
        <dbReference type="ARBA" id="ARBA00023163"/>
    </source>
</evidence>
<accession>A0AA38CM95</accession>
<keyword evidence="6" id="KW-0175">Coiled coil</keyword>
<evidence type="ECO:0000256" key="6">
    <source>
        <dbReference type="SAM" id="Coils"/>
    </source>
</evidence>
<dbReference type="SUPFAM" id="SSF118290">
    <property type="entry name" value="WRKY DNA-binding domain"/>
    <property type="match status" value="1"/>
</dbReference>
<dbReference type="PANTHER" id="PTHR31429">
    <property type="entry name" value="WRKY TRANSCRIPTION FACTOR 36-RELATED"/>
    <property type="match status" value="1"/>
</dbReference>
<evidence type="ECO:0000313" key="10">
    <source>
        <dbReference type="Proteomes" id="UP000824469"/>
    </source>
</evidence>
<protein>
    <recommendedName>
        <fullName evidence="8">WRKY domain-containing protein</fullName>
    </recommendedName>
</protein>
<evidence type="ECO:0000256" key="5">
    <source>
        <dbReference type="ARBA" id="ARBA00023242"/>
    </source>
</evidence>
<dbReference type="AlphaFoldDB" id="A0AA38CM95"/>
<evidence type="ECO:0000256" key="1">
    <source>
        <dbReference type="ARBA" id="ARBA00004123"/>
    </source>
</evidence>
<name>A0AA38CM95_TAXCH</name>
<feature type="domain" description="WRKY" evidence="8">
    <location>
        <begin position="141"/>
        <end position="206"/>
    </location>
</feature>
<dbReference type="GO" id="GO:0003700">
    <property type="term" value="F:DNA-binding transcription factor activity"/>
    <property type="evidence" value="ECO:0007669"/>
    <property type="project" value="InterPro"/>
</dbReference>
<dbReference type="Proteomes" id="UP000824469">
    <property type="component" value="Unassembled WGS sequence"/>
</dbReference>
<comment type="caution">
    <text evidence="9">The sequence shown here is derived from an EMBL/GenBank/DDBJ whole genome shotgun (WGS) entry which is preliminary data.</text>
</comment>
<dbReference type="Pfam" id="PF03106">
    <property type="entry name" value="WRKY"/>
    <property type="match status" value="1"/>
</dbReference>
<gene>
    <name evidence="9" type="ORF">KI387_030920</name>
</gene>
<dbReference type="GO" id="GO:0005634">
    <property type="term" value="C:nucleus"/>
    <property type="evidence" value="ECO:0007669"/>
    <property type="project" value="UniProtKB-SubCell"/>
</dbReference>
<feature type="non-terminal residue" evidence="9">
    <location>
        <position position="335"/>
    </location>
</feature>
<dbReference type="OMA" id="LTAMCES"/>
<feature type="region of interest" description="Disordered" evidence="7">
    <location>
        <begin position="266"/>
        <end position="288"/>
    </location>
</feature>
<dbReference type="Gene3D" id="2.20.25.80">
    <property type="entry name" value="WRKY domain"/>
    <property type="match status" value="1"/>
</dbReference>
<evidence type="ECO:0000313" key="9">
    <source>
        <dbReference type="EMBL" id="KAH9299238.1"/>
    </source>
</evidence>
<feature type="coiled-coil region" evidence="6">
    <location>
        <begin position="19"/>
        <end position="46"/>
    </location>
</feature>
<dbReference type="InterPro" id="IPR036576">
    <property type="entry name" value="WRKY_dom_sf"/>
</dbReference>
<keyword evidence="2" id="KW-0805">Transcription regulation</keyword>
<dbReference type="PANTHER" id="PTHR31429:SF3">
    <property type="entry name" value="WRKY TRANSCRIPTION FACTOR 40-RELATED"/>
    <property type="match status" value="1"/>
</dbReference>
<evidence type="ECO:0000256" key="3">
    <source>
        <dbReference type="ARBA" id="ARBA00023125"/>
    </source>
</evidence>
<dbReference type="SMART" id="SM00774">
    <property type="entry name" value="WRKY"/>
    <property type="match status" value="1"/>
</dbReference>
<keyword evidence="3" id="KW-0238">DNA-binding</keyword>
<dbReference type="InterPro" id="IPR044810">
    <property type="entry name" value="WRKY_plant"/>
</dbReference>
<organism evidence="9 10">
    <name type="scientific">Taxus chinensis</name>
    <name type="common">Chinese yew</name>
    <name type="synonym">Taxus wallichiana var. chinensis</name>
    <dbReference type="NCBI Taxonomy" id="29808"/>
    <lineage>
        <taxon>Eukaryota</taxon>
        <taxon>Viridiplantae</taxon>
        <taxon>Streptophyta</taxon>
        <taxon>Embryophyta</taxon>
        <taxon>Tracheophyta</taxon>
        <taxon>Spermatophyta</taxon>
        <taxon>Pinopsida</taxon>
        <taxon>Pinidae</taxon>
        <taxon>Conifers II</taxon>
        <taxon>Cupressales</taxon>
        <taxon>Taxaceae</taxon>
        <taxon>Taxus</taxon>
    </lineage>
</organism>
<feature type="region of interest" description="Disordered" evidence="7">
    <location>
        <begin position="61"/>
        <end position="88"/>
    </location>
</feature>
<reference evidence="9 10" key="1">
    <citation type="journal article" date="2021" name="Nat. Plants">
        <title>The Taxus genome provides insights into paclitaxel biosynthesis.</title>
        <authorList>
            <person name="Xiong X."/>
            <person name="Gou J."/>
            <person name="Liao Q."/>
            <person name="Li Y."/>
            <person name="Zhou Q."/>
            <person name="Bi G."/>
            <person name="Li C."/>
            <person name="Du R."/>
            <person name="Wang X."/>
            <person name="Sun T."/>
            <person name="Guo L."/>
            <person name="Liang H."/>
            <person name="Lu P."/>
            <person name="Wu Y."/>
            <person name="Zhang Z."/>
            <person name="Ro D.K."/>
            <person name="Shang Y."/>
            <person name="Huang S."/>
            <person name="Yan J."/>
        </authorList>
    </citation>
    <scope>NUCLEOTIDE SEQUENCE [LARGE SCALE GENOMIC DNA]</scope>
    <source>
        <strain evidence="9">Ta-2019</strain>
    </source>
</reference>
<keyword evidence="5" id="KW-0539">Nucleus</keyword>
<evidence type="ECO:0000256" key="2">
    <source>
        <dbReference type="ARBA" id="ARBA00023015"/>
    </source>
</evidence>
<keyword evidence="10" id="KW-1185">Reference proteome</keyword>
<dbReference type="GO" id="GO:0043565">
    <property type="term" value="F:sequence-specific DNA binding"/>
    <property type="evidence" value="ECO:0007669"/>
    <property type="project" value="InterPro"/>
</dbReference>
<comment type="subcellular location">
    <subcellularLocation>
        <location evidence="1">Nucleus</location>
    </subcellularLocation>
</comment>
<evidence type="ECO:0000259" key="8">
    <source>
        <dbReference type="PROSITE" id="PS50811"/>
    </source>
</evidence>
<dbReference type="PROSITE" id="PS50811">
    <property type="entry name" value="WRKY"/>
    <property type="match status" value="1"/>
</dbReference>
<dbReference type="InterPro" id="IPR003657">
    <property type="entry name" value="WRKY_dom"/>
</dbReference>